<keyword evidence="1" id="KW-0472">Membrane</keyword>
<evidence type="ECO:0000313" key="2">
    <source>
        <dbReference type="EMBL" id="HIR61142.1"/>
    </source>
</evidence>
<dbReference type="AlphaFoldDB" id="A0A9D1DY72"/>
<protein>
    <submittedName>
        <fullName evidence="2">ABC-2 transporter permease</fullName>
    </submittedName>
</protein>
<dbReference type="Proteomes" id="UP000824241">
    <property type="component" value="Unassembled WGS sequence"/>
</dbReference>
<dbReference type="EMBL" id="DVHA01000196">
    <property type="protein sequence ID" value="HIR61142.1"/>
    <property type="molecule type" value="Genomic_DNA"/>
</dbReference>
<gene>
    <name evidence="2" type="ORF">IAB37_06175</name>
</gene>
<organism evidence="2 3">
    <name type="scientific">Candidatus Faecivivens stercoravium</name>
    <dbReference type="NCBI Taxonomy" id="2840803"/>
    <lineage>
        <taxon>Bacteria</taxon>
        <taxon>Bacillati</taxon>
        <taxon>Bacillota</taxon>
        <taxon>Clostridia</taxon>
        <taxon>Eubacteriales</taxon>
        <taxon>Oscillospiraceae</taxon>
        <taxon>Oscillospiraceae incertae sedis</taxon>
        <taxon>Candidatus Faecivivens</taxon>
    </lineage>
</organism>
<feature type="transmembrane region" description="Helical" evidence="1">
    <location>
        <begin position="21"/>
        <end position="36"/>
    </location>
</feature>
<feature type="transmembrane region" description="Helical" evidence="1">
    <location>
        <begin position="154"/>
        <end position="175"/>
    </location>
</feature>
<keyword evidence="1" id="KW-1133">Transmembrane helix</keyword>
<feature type="transmembrane region" description="Helical" evidence="1">
    <location>
        <begin position="122"/>
        <end position="142"/>
    </location>
</feature>
<feature type="transmembrane region" description="Helical" evidence="1">
    <location>
        <begin position="42"/>
        <end position="61"/>
    </location>
</feature>
<name>A0A9D1DY72_9FIRM</name>
<feature type="transmembrane region" description="Helical" evidence="1">
    <location>
        <begin position="82"/>
        <end position="102"/>
    </location>
</feature>
<comment type="caution">
    <text evidence="2">The sequence shown here is derived from an EMBL/GenBank/DDBJ whole genome shotgun (WGS) entry which is preliminary data.</text>
</comment>
<sequence length="213" mass="22900">MKKVWALTRADWLNLWRTSKIFFGMILLYEVVYILAGEEWMFLSILSVALGGMLSYSAIGYDERSGWNRFVLTTAYSRKDYVLGKYLVAVTGTLGGALLMAATGGVAAMTGRVPLDEGMAPLSGMMACGVLIALSIVLPLAFRFGMEKARLMNILVIAILCGGAGVMAGLGGDLIGNIPQVMTVLNLALPAVTAAVLAGSCFLSVRIYRRRQF</sequence>
<reference evidence="2" key="2">
    <citation type="journal article" date="2021" name="PeerJ">
        <title>Extensive microbial diversity within the chicken gut microbiome revealed by metagenomics and culture.</title>
        <authorList>
            <person name="Gilroy R."/>
            <person name="Ravi A."/>
            <person name="Getino M."/>
            <person name="Pursley I."/>
            <person name="Horton D.L."/>
            <person name="Alikhan N.F."/>
            <person name="Baker D."/>
            <person name="Gharbi K."/>
            <person name="Hall N."/>
            <person name="Watson M."/>
            <person name="Adriaenssens E.M."/>
            <person name="Foster-Nyarko E."/>
            <person name="Jarju S."/>
            <person name="Secka A."/>
            <person name="Antonio M."/>
            <person name="Oren A."/>
            <person name="Chaudhuri R.R."/>
            <person name="La Ragione R."/>
            <person name="Hildebrand F."/>
            <person name="Pallen M.J."/>
        </authorList>
    </citation>
    <scope>NUCLEOTIDE SEQUENCE</scope>
    <source>
        <strain evidence="2">CHK189-12415</strain>
    </source>
</reference>
<proteinExistence type="predicted"/>
<keyword evidence="1" id="KW-0812">Transmembrane</keyword>
<dbReference type="InterPro" id="IPR025699">
    <property type="entry name" value="ABC2_memb-like"/>
</dbReference>
<evidence type="ECO:0000256" key="1">
    <source>
        <dbReference type="SAM" id="Phobius"/>
    </source>
</evidence>
<dbReference type="Pfam" id="PF13346">
    <property type="entry name" value="ABC2_membrane_5"/>
    <property type="match status" value="1"/>
</dbReference>
<reference evidence="2" key="1">
    <citation type="submission" date="2020-10" db="EMBL/GenBank/DDBJ databases">
        <authorList>
            <person name="Gilroy R."/>
        </authorList>
    </citation>
    <scope>NUCLEOTIDE SEQUENCE</scope>
    <source>
        <strain evidence="2">CHK189-12415</strain>
    </source>
</reference>
<evidence type="ECO:0000313" key="3">
    <source>
        <dbReference type="Proteomes" id="UP000824241"/>
    </source>
</evidence>
<feature type="transmembrane region" description="Helical" evidence="1">
    <location>
        <begin position="187"/>
        <end position="208"/>
    </location>
</feature>
<accession>A0A9D1DY72</accession>